<evidence type="ECO:0000313" key="5">
    <source>
        <dbReference type="Proteomes" id="UP000614424"/>
    </source>
</evidence>
<dbReference type="SUPFAM" id="SSF88713">
    <property type="entry name" value="Glycoside hydrolase/deacetylase"/>
    <property type="match status" value="1"/>
</dbReference>
<proteinExistence type="predicted"/>
<dbReference type="GO" id="GO:0016810">
    <property type="term" value="F:hydrolase activity, acting on carbon-nitrogen (but not peptide) bonds"/>
    <property type="evidence" value="ECO:0007669"/>
    <property type="project" value="InterPro"/>
</dbReference>
<dbReference type="PANTHER" id="PTHR34216:SF3">
    <property type="entry name" value="POLY-BETA-1,6-N-ACETYL-D-GLUCOSAMINE N-DEACETYLASE"/>
    <property type="match status" value="1"/>
</dbReference>
<keyword evidence="2" id="KW-0732">Signal</keyword>
<dbReference type="PANTHER" id="PTHR34216">
    <property type="match status" value="1"/>
</dbReference>
<sequence length="378" mass="43174">MGNCFIDMGKVNDFTTTYTAKLILFVMIFLLPNTLLAEEKKQVDPGPGVTLLIYHRFGDDRYPTTNVPTTRFKEQMAYLKDNDFQVIPLGQLVRSIKKQIPLPDKAVVITVDDGYKSVYDVAWPILKSYGYPFTVFVYVKATDKNYNDIMSWEDIMEMKAAGVDFQDHSYSHHRLGDWPKNMDEAQYRSWIHEDLSRGSRILKERLGRKPDFLAIPYGEYNSIVLEEAVSIGYEAVFSQDPGSVSIDSDLMLIPREPILGNEWSGIEHFSKVLHRVDMPIYDLEPSLAALSHPLVTRFGCRVKDMDSYVSGTLGIYVSGLGWKPAVVDGNHVYIDNDKPLERHFSRVTVSGRLKDSGRLAMRTWMLIQRPEKEDVKAN</sequence>
<protein>
    <submittedName>
        <fullName evidence="4">Polysaccharide deacetylase family protein</fullName>
    </submittedName>
</protein>
<dbReference type="Gene3D" id="3.20.20.370">
    <property type="entry name" value="Glycoside hydrolase/deacetylase"/>
    <property type="match status" value="1"/>
</dbReference>
<dbReference type="InterPro" id="IPR051398">
    <property type="entry name" value="Polysacch_Deacetylase"/>
</dbReference>
<comment type="subcellular location">
    <subcellularLocation>
        <location evidence="1">Secreted</location>
    </subcellularLocation>
</comment>
<dbReference type="PROSITE" id="PS51677">
    <property type="entry name" value="NODB"/>
    <property type="match status" value="1"/>
</dbReference>
<evidence type="ECO:0000313" key="4">
    <source>
        <dbReference type="EMBL" id="MBC8318908.1"/>
    </source>
</evidence>
<dbReference type="GO" id="GO:0005576">
    <property type="term" value="C:extracellular region"/>
    <property type="evidence" value="ECO:0007669"/>
    <property type="project" value="UniProtKB-SubCell"/>
</dbReference>
<dbReference type="EMBL" id="JACNJZ010000196">
    <property type="protein sequence ID" value="MBC8318908.1"/>
    <property type="molecule type" value="Genomic_DNA"/>
</dbReference>
<dbReference type="CDD" id="cd10973">
    <property type="entry name" value="CE4_DAC_u4_5s"/>
    <property type="match status" value="1"/>
</dbReference>
<evidence type="ECO:0000259" key="3">
    <source>
        <dbReference type="PROSITE" id="PS51677"/>
    </source>
</evidence>
<dbReference type="Proteomes" id="UP000614424">
    <property type="component" value="Unassembled WGS sequence"/>
</dbReference>
<reference evidence="4 5" key="1">
    <citation type="submission" date="2020-08" db="EMBL/GenBank/DDBJ databases">
        <title>Bridging the membrane lipid divide: bacteria of the FCB group superphylum have the potential to synthesize archaeal ether lipids.</title>
        <authorList>
            <person name="Villanueva L."/>
            <person name="Von Meijenfeldt F.A.B."/>
            <person name="Westbye A.B."/>
            <person name="Yadav S."/>
            <person name="Hopmans E.C."/>
            <person name="Dutilh B.E."/>
            <person name="Sinninghe Damste J.S."/>
        </authorList>
    </citation>
    <scope>NUCLEOTIDE SEQUENCE [LARGE SCALE GENOMIC DNA]</scope>
    <source>
        <strain evidence="4">NIOZ-UU47</strain>
    </source>
</reference>
<comment type="caution">
    <text evidence="4">The sequence shown here is derived from an EMBL/GenBank/DDBJ whole genome shotgun (WGS) entry which is preliminary data.</text>
</comment>
<dbReference type="AlphaFoldDB" id="A0A8J6TGJ7"/>
<dbReference type="InterPro" id="IPR002509">
    <property type="entry name" value="NODB_dom"/>
</dbReference>
<organism evidence="4 5">
    <name type="scientific">Candidatus Desulfobia pelagia</name>
    <dbReference type="NCBI Taxonomy" id="2841692"/>
    <lineage>
        <taxon>Bacteria</taxon>
        <taxon>Pseudomonadati</taxon>
        <taxon>Thermodesulfobacteriota</taxon>
        <taxon>Desulfobulbia</taxon>
        <taxon>Desulfobulbales</taxon>
        <taxon>Desulfobulbaceae</taxon>
        <taxon>Candidatus Desulfobia</taxon>
    </lineage>
</organism>
<name>A0A8J6TGJ7_9BACT</name>
<gene>
    <name evidence="4" type="ORF">H8E41_13475</name>
</gene>
<evidence type="ECO:0000256" key="1">
    <source>
        <dbReference type="ARBA" id="ARBA00004613"/>
    </source>
</evidence>
<dbReference type="GO" id="GO:0005975">
    <property type="term" value="P:carbohydrate metabolic process"/>
    <property type="evidence" value="ECO:0007669"/>
    <property type="project" value="InterPro"/>
</dbReference>
<dbReference type="Pfam" id="PF01522">
    <property type="entry name" value="Polysacc_deac_1"/>
    <property type="match status" value="1"/>
</dbReference>
<dbReference type="InterPro" id="IPR011330">
    <property type="entry name" value="Glyco_hydro/deAcase_b/a-brl"/>
</dbReference>
<feature type="domain" description="NodB homology" evidence="3">
    <location>
        <begin position="105"/>
        <end position="303"/>
    </location>
</feature>
<accession>A0A8J6TGJ7</accession>
<evidence type="ECO:0000256" key="2">
    <source>
        <dbReference type="ARBA" id="ARBA00022729"/>
    </source>
</evidence>